<dbReference type="GO" id="GO:0004252">
    <property type="term" value="F:serine-type endopeptidase activity"/>
    <property type="evidence" value="ECO:0007669"/>
    <property type="project" value="InterPro"/>
</dbReference>
<dbReference type="OMA" id="YHVRLEI"/>
<keyword evidence="5" id="KW-1185">Reference proteome</keyword>
<reference evidence="4" key="1">
    <citation type="submission" date="2025-08" db="UniProtKB">
        <authorList>
            <consortium name="Ensembl"/>
        </authorList>
    </citation>
    <scope>IDENTIFICATION</scope>
</reference>
<evidence type="ECO:0000256" key="2">
    <source>
        <dbReference type="SAM" id="SignalP"/>
    </source>
</evidence>
<feature type="signal peptide" evidence="2">
    <location>
        <begin position="1"/>
        <end position="18"/>
    </location>
</feature>
<keyword evidence="1" id="KW-1015">Disulfide bond</keyword>
<name>A0A3Q0TCT8_AMPCI</name>
<protein>
    <recommendedName>
        <fullName evidence="3">Peptidase S1 domain-containing protein</fullName>
    </recommendedName>
</protein>
<dbReference type="SUPFAM" id="SSF50494">
    <property type="entry name" value="Trypsin-like serine proteases"/>
    <property type="match status" value="1"/>
</dbReference>
<dbReference type="Pfam" id="PF00089">
    <property type="entry name" value="Trypsin"/>
    <property type="match status" value="2"/>
</dbReference>
<dbReference type="PROSITE" id="PS00134">
    <property type="entry name" value="TRYPSIN_HIS"/>
    <property type="match status" value="1"/>
</dbReference>
<dbReference type="PROSITE" id="PS50240">
    <property type="entry name" value="TRYPSIN_DOM"/>
    <property type="match status" value="1"/>
</dbReference>
<feature type="domain" description="Peptidase S1" evidence="3">
    <location>
        <begin position="27"/>
        <end position="214"/>
    </location>
</feature>
<proteinExistence type="predicted"/>
<accession>A0A3Q0TCT8</accession>
<reference evidence="4" key="2">
    <citation type="submission" date="2025-09" db="UniProtKB">
        <authorList>
            <consortium name="Ensembl"/>
        </authorList>
    </citation>
    <scope>IDENTIFICATION</scope>
</reference>
<dbReference type="GO" id="GO:0006508">
    <property type="term" value="P:proteolysis"/>
    <property type="evidence" value="ECO:0007669"/>
    <property type="project" value="InterPro"/>
</dbReference>
<feature type="chain" id="PRO_5018768804" description="Peptidase S1 domain-containing protein" evidence="2">
    <location>
        <begin position="19"/>
        <end position="217"/>
    </location>
</feature>
<dbReference type="AlphaFoldDB" id="A0A3Q0TCT8"/>
<dbReference type="InterPro" id="IPR001314">
    <property type="entry name" value="Peptidase_S1A"/>
</dbReference>
<evidence type="ECO:0000313" key="5">
    <source>
        <dbReference type="Proteomes" id="UP000261340"/>
    </source>
</evidence>
<evidence type="ECO:0000259" key="3">
    <source>
        <dbReference type="PROSITE" id="PS50240"/>
    </source>
</evidence>
<dbReference type="Proteomes" id="UP000261340">
    <property type="component" value="Unplaced"/>
</dbReference>
<dbReference type="InterPro" id="IPR009003">
    <property type="entry name" value="Peptidase_S1_PA"/>
</dbReference>
<dbReference type="PANTHER" id="PTHR24271:SF50">
    <property type="match status" value="1"/>
</dbReference>
<organism evidence="4 5">
    <name type="scientific">Amphilophus citrinellus</name>
    <name type="common">Midas cichlid</name>
    <name type="synonym">Cichlasoma citrinellum</name>
    <dbReference type="NCBI Taxonomy" id="61819"/>
    <lineage>
        <taxon>Eukaryota</taxon>
        <taxon>Metazoa</taxon>
        <taxon>Chordata</taxon>
        <taxon>Craniata</taxon>
        <taxon>Vertebrata</taxon>
        <taxon>Euteleostomi</taxon>
        <taxon>Actinopterygii</taxon>
        <taxon>Neopterygii</taxon>
        <taxon>Teleostei</taxon>
        <taxon>Neoteleostei</taxon>
        <taxon>Acanthomorphata</taxon>
        <taxon>Ovalentaria</taxon>
        <taxon>Cichlomorphae</taxon>
        <taxon>Cichliformes</taxon>
        <taxon>Cichlidae</taxon>
        <taxon>New World cichlids</taxon>
        <taxon>Cichlasomatinae</taxon>
        <taxon>Heroini</taxon>
        <taxon>Amphilophus</taxon>
    </lineage>
</organism>
<dbReference type="Gene3D" id="2.40.10.10">
    <property type="entry name" value="Trypsin-like serine proteases"/>
    <property type="match status" value="2"/>
</dbReference>
<dbReference type="PANTHER" id="PTHR24271">
    <property type="entry name" value="KALLIKREIN-RELATED"/>
    <property type="match status" value="1"/>
</dbReference>
<dbReference type="GeneTree" id="ENSGT00390000009571"/>
<dbReference type="InterPro" id="IPR018114">
    <property type="entry name" value="TRYPSIN_HIS"/>
</dbReference>
<dbReference type="Ensembl" id="ENSACIT00000030721.1">
    <property type="protein sequence ID" value="ENSACIP00000029936.1"/>
    <property type="gene ID" value="ENSACIG00000023169.1"/>
</dbReference>
<evidence type="ECO:0000256" key="1">
    <source>
        <dbReference type="ARBA" id="ARBA00023157"/>
    </source>
</evidence>
<dbReference type="InterPro" id="IPR043504">
    <property type="entry name" value="Peptidase_S1_PA_chymotrypsin"/>
</dbReference>
<dbReference type="PRINTS" id="PR00722">
    <property type="entry name" value="CHYMOTRYPSIN"/>
</dbReference>
<sequence length="217" mass="23559">MAHLKLLLLLLWAGVTVSMVVDLHKRIIGGQECLNTERQYHVILVQSNGTNETFCGGSLIHKQWVLTAAHCWKGVKWTLTAFLGLHPRTGQAQAAQISLKVPYVHKGIAHDIMLLKLSAPSQIKPVTLPVYTLQCAVTAVVACPPHNRPGHVFCGQRAGVDICLVSGDSGGGVVYNNRLHGVISFTCDGDHACTEPAGFMNVCSYLGWIQNTIRSNK</sequence>
<dbReference type="STRING" id="61819.ENSACIP00000029936"/>
<dbReference type="SMART" id="SM00020">
    <property type="entry name" value="Tryp_SPc"/>
    <property type="match status" value="1"/>
</dbReference>
<dbReference type="InterPro" id="IPR001254">
    <property type="entry name" value="Trypsin_dom"/>
</dbReference>
<keyword evidence="2" id="KW-0732">Signal</keyword>
<evidence type="ECO:0000313" key="4">
    <source>
        <dbReference type="Ensembl" id="ENSACIP00000029936.1"/>
    </source>
</evidence>